<protein>
    <recommendedName>
        <fullName evidence="4">J domain-containing protein</fullName>
    </recommendedName>
</protein>
<dbReference type="CDD" id="cd06257">
    <property type="entry name" value="DnaJ"/>
    <property type="match status" value="1"/>
</dbReference>
<name>A0AAQ3RZ85_VIGMU</name>
<dbReference type="NCBIfam" id="TIGR00756">
    <property type="entry name" value="PPR"/>
    <property type="match status" value="1"/>
</dbReference>
<dbReference type="PROSITE" id="PS51375">
    <property type="entry name" value="PPR"/>
    <property type="match status" value="3"/>
</dbReference>
<evidence type="ECO:0000259" key="4">
    <source>
        <dbReference type="PROSITE" id="PS50076"/>
    </source>
</evidence>
<evidence type="ECO:0000256" key="3">
    <source>
        <dbReference type="SAM" id="MobiDB-lite"/>
    </source>
</evidence>
<dbReference type="Gene3D" id="1.25.40.10">
    <property type="entry name" value="Tetratricopeptide repeat domain"/>
    <property type="match status" value="2"/>
</dbReference>
<dbReference type="InterPro" id="IPR001623">
    <property type="entry name" value="DnaJ_domain"/>
</dbReference>
<dbReference type="Pfam" id="PF13041">
    <property type="entry name" value="PPR_2"/>
    <property type="match status" value="1"/>
</dbReference>
<evidence type="ECO:0000256" key="2">
    <source>
        <dbReference type="PROSITE-ProRule" id="PRU00708"/>
    </source>
</evidence>
<feature type="repeat" description="PPR" evidence="2">
    <location>
        <begin position="38"/>
        <end position="72"/>
    </location>
</feature>
<dbReference type="Proteomes" id="UP001374535">
    <property type="component" value="Chromosome 5"/>
</dbReference>
<dbReference type="InterPro" id="IPR002885">
    <property type="entry name" value="PPR_rpt"/>
</dbReference>
<dbReference type="SMART" id="SM00271">
    <property type="entry name" value="DnaJ"/>
    <property type="match status" value="1"/>
</dbReference>
<feature type="compositionally biased region" description="Basic residues" evidence="3">
    <location>
        <begin position="582"/>
        <end position="592"/>
    </location>
</feature>
<feature type="compositionally biased region" description="Polar residues" evidence="3">
    <location>
        <begin position="486"/>
        <end position="504"/>
    </location>
</feature>
<dbReference type="PANTHER" id="PTHR45089">
    <property type="entry name" value="DNAJ HEAT SHOCK AMINO-TERMINAL DOMAIN PROTEIN-RELATED"/>
    <property type="match status" value="1"/>
</dbReference>
<proteinExistence type="predicted"/>
<feature type="compositionally biased region" description="Basic and acidic residues" evidence="3">
    <location>
        <begin position="563"/>
        <end position="577"/>
    </location>
</feature>
<feature type="compositionally biased region" description="Polar residues" evidence="3">
    <location>
        <begin position="516"/>
        <end position="546"/>
    </location>
</feature>
<feature type="repeat" description="PPR" evidence="2">
    <location>
        <begin position="139"/>
        <end position="169"/>
    </location>
</feature>
<dbReference type="SUPFAM" id="SSF46565">
    <property type="entry name" value="Chaperone J-domain"/>
    <property type="match status" value="1"/>
</dbReference>
<evidence type="ECO:0000313" key="5">
    <source>
        <dbReference type="EMBL" id="WVZ09931.1"/>
    </source>
</evidence>
<keyword evidence="6" id="KW-1185">Reference proteome</keyword>
<evidence type="ECO:0000313" key="6">
    <source>
        <dbReference type="Proteomes" id="UP001374535"/>
    </source>
</evidence>
<feature type="region of interest" description="Disordered" evidence="3">
    <location>
        <begin position="409"/>
        <end position="441"/>
    </location>
</feature>
<dbReference type="FunFam" id="1.25.40.10:FF:001082">
    <property type="entry name" value="Pentatricopeptide repeat-containing protein mitochondrial"/>
    <property type="match status" value="1"/>
</dbReference>
<feature type="compositionally biased region" description="Basic residues" evidence="3">
    <location>
        <begin position="635"/>
        <end position="644"/>
    </location>
</feature>
<keyword evidence="1" id="KW-0677">Repeat</keyword>
<feature type="region of interest" description="Disordered" evidence="3">
    <location>
        <begin position="484"/>
        <end position="644"/>
    </location>
</feature>
<reference evidence="5 6" key="1">
    <citation type="journal article" date="2023" name="Life. Sci Alliance">
        <title>Evolutionary insights into 3D genome organization and epigenetic landscape of Vigna mungo.</title>
        <authorList>
            <person name="Junaid A."/>
            <person name="Singh B."/>
            <person name="Bhatia S."/>
        </authorList>
    </citation>
    <scope>NUCLEOTIDE SEQUENCE [LARGE SCALE GENOMIC DNA]</scope>
    <source>
        <strain evidence="5">Urdbean</strain>
    </source>
</reference>
<feature type="compositionally biased region" description="Basic and acidic residues" evidence="3">
    <location>
        <begin position="614"/>
        <end position="634"/>
    </location>
</feature>
<feature type="region of interest" description="Disordered" evidence="3">
    <location>
        <begin position="950"/>
        <end position="985"/>
    </location>
</feature>
<organism evidence="5 6">
    <name type="scientific">Vigna mungo</name>
    <name type="common">Black gram</name>
    <name type="synonym">Phaseolus mungo</name>
    <dbReference type="NCBI Taxonomy" id="3915"/>
    <lineage>
        <taxon>Eukaryota</taxon>
        <taxon>Viridiplantae</taxon>
        <taxon>Streptophyta</taxon>
        <taxon>Embryophyta</taxon>
        <taxon>Tracheophyta</taxon>
        <taxon>Spermatophyta</taxon>
        <taxon>Magnoliopsida</taxon>
        <taxon>eudicotyledons</taxon>
        <taxon>Gunneridae</taxon>
        <taxon>Pentapetalae</taxon>
        <taxon>rosids</taxon>
        <taxon>fabids</taxon>
        <taxon>Fabales</taxon>
        <taxon>Fabaceae</taxon>
        <taxon>Papilionoideae</taxon>
        <taxon>50 kb inversion clade</taxon>
        <taxon>NPAAA clade</taxon>
        <taxon>indigoferoid/millettioid clade</taxon>
        <taxon>Phaseoleae</taxon>
        <taxon>Vigna</taxon>
    </lineage>
</organism>
<dbReference type="InterPro" id="IPR024593">
    <property type="entry name" value="DUF3444"/>
</dbReference>
<feature type="compositionally biased region" description="Low complexity" evidence="3">
    <location>
        <begin position="428"/>
        <end position="439"/>
    </location>
</feature>
<dbReference type="InterPro" id="IPR036869">
    <property type="entry name" value="J_dom_sf"/>
</dbReference>
<sequence>MNGMRVYLFRTTSKIVELARSGKIIHARKLFDELPHKDLVAWNAMLTAYSHLGLYQQSLSLFGSMRVSHSKLDNFSFSAALNACAGASHLHFGATLHALVIVSGYLSCLPVANSLIDMYGKCLRPDAARKVYDEMSDSNEVTWCSLLFAYANSYRFDTAIKLFRSMPEKVVIAWNIMIAGHARCGEVEACLHLFKEMCESLCQPDQWTFSALVNACAESMEMLYGCMVHGFLIKSGWSSAMEIVYPDMKFKTNVFLPRDVGRFTHSLYFDIALAASAKEASRAKNIAEKKMQNSDFAGARKIALKAQQLYPDLENIAQILVVCDVHCCAEKKLYGNEIDWYEILQVEQTAVDALIKKQYRKFALQLHPDKNKFPGAEAAFKLIGEAQRVLLDREKRNVFDMKRRVPMNKPATSHFNTTAPRNVRSNFTSSTSQQQQHHQNGARDTFWTVCPFCSVKYQYYKEILKKSLRCQQCSRPFVAYEVGKQGTPSPATNSTQQASDQQKGGLNHGAFKVGAESQNNSHAEKSNIGSSPATNSTQQASDQQKGGLNHGAFKVGAGSRSNSHAEKSNMGSFDKKLPASVSRKHNGKRKRKQVAESSESSVPLIHSDSEEDGVAGKDGHSKVENHSTAREGHLRRSTRKRHQFSYKENLNNIDDGEKSKMNDPNDLPAAHKEVNQKKHLYSEINEETNTFKGKDVVGGAKQVDETSEHSPDSTSKVSNQPNVYAFLDAEFSDFDKDKRKECFAAGQIWAVYDTAEGMPRFYALIRKVLSPGFKLRLTWFESHPDWKDEMNWVNEELPVACGKYKLGNTDVTEDRLMFSHLVLCEKISRTTFKVYPRKGETWALYKNWDIKWYMDAKSHQLYEYEFVEILTDYVEDEGVYVVYLTKLKGFVSIFLQNIKGSKKSFQIPPRELFRFSHRVPSFKMTGEERAGVPSGSYELDPGALPAHFEEKVGDGSSGCENTGTSDRSESLMSEGGRSTPEVNGSNDCYAPLAPETIAIPDTRFFNFDAGRSLEKFQIGQIWAFYSDEDGLPKYYGRINKIVTSPDLELHVSWLTCYWLPENTTEWEDRDMGVLISCGRYNVNKTDEFLSIFSTTSSVSHQVHAESVGKNTKYAIFPRKGEVWALYRKWTNKMKCSELKNWEYEIVEVIEETDLFIIVSVLEFVSGFNSVFRGKSNERSSVKLRIPRKELLRFSHRIPAFKLTEEHGNLRDFWELDPGALPTHYFGLR</sequence>
<dbReference type="Pfam" id="PF00226">
    <property type="entry name" value="DnaJ"/>
    <property type="match status" value="1"/>
</dbReference>
<feature type="compositionally biased region" description="Polar residues" evidence="3">
    <location>
        <begin position="410"/>
        <end position="427"/>
    </location>
</feature>
<evidence type="ECO:0000256" key="1">
    <source>
        <dbReference type="ARBA" id="ARBA00022737"/>
    </source>
</evidence>
<dbReference type="PANTHER" id="PTHR45089:SF18">
    <property type="entry name" value="DNAJ HEAT SHOCK AMINO-TERMINAL DOMAIN PROTEIN"/>
    <property type="match status" value="1"/>
</dbReference>
<feature type="repeat" description="PPR" evidence="2">
    <location>
        <begin position="170"/>
        <end position="204"/>
    </location>
</feature>
<accession>A0AAQ3RZ85</accession>
<dbReference type="PRINTS" id="PR00625">
    <property type="entry name" value="JDOMAIN"/>
</dbReference>
<feature type="domain" description="J" evidence="4">
    <location>
        <begin position="339"/>
        <end position="403"/>
    </location>
</feature>
<dbReference type="Pfam" id="PF01535">
    <property type="entry name" value="PPR"/>
    <property type="match status" value="3"/>
</dbReference>
<gene>
    <name evidence="5" type="ORF">V8G54_014461</name>
</gene>
<dbReference type="AlphaFoldDB" id="A0AAQ3RZ85"/>
<dbReference type="Gene3D" id="1.10.287.110">
    <property type="entry name" value="DnaJ domain"/>
    <property type="match status" value="1"/>
</dbReference>
<dbReference type="InterPro" id="IPR011990">
    <property type="entry name" value="TPR-like_helical_dom_sf"/>
</dbReference>
<dbReference type="EMBL" id="CP144696">
    <property type="protein sequence ID" value="WVZ09931.1"/>
    <property type="molecule type" value="Genomic_DNA"/>
</dbReference>
<dbReference type="Pfam" id="PF11926">
    <property type="entry name" value="DUF3444"/>
    <property type="match status" value="2"/>
</dbReference>
<dbReference type="PROSITE" id="PS50076">
    <property type="entry name" value="DNAJ_2"/>
    <property type="match status" value="1"/>
</dbReference>